<organism evidence="1 2">
    <name type="scientific">Synaphobranchus kaupii</name>
    <name type="common">Kaup's arrowtooth eel</name>
    <dbReference type="NCBI Taxonomy" id="118154"/>
    <lineage>
        <taxon>Eukaryota</taxon>
        <taxon>Metazoa</taxon>
        <taxon>Chordata</taxon>
        <taxon>Craniata</taxon>
        <taxon>Vertebrata</taxon>
        <taxon>Euteleostomi</taxon>
        <taxon>Actinopterygii</taxon>
        <taxon>Neopterygii</taxon>
        <taxon>Teleostei</taxon>
        <taxon>Anguilliformes</taxon>
        <taxon>Synaphobranchidae</taxon>
        <taxon>Synaphobranchus</taxon>
    </lineage>
</organism>
<accession>A0A9Q1J8D4</accession>
<dbReference type="AlphaFoldDB" id="A0A9Q1J8D4"/>
<name>A0A9Q1J8D4_SYNKA</name>
<dbReference type="Proteomes" id="UP001152622">
    <property type="component" value="Chromosome 3"/>
</dbReference>
<sequence length="116" mass="13201">MRSTGKRFPAERLVISTRVTRGLISKAHRLFKGPQPAATRASRRRLMTRINRRRPSNPHRFCWDVARVTQRRCNSRVSADIWGGAVRSDPLRALLRSLISLGDQGTTSPRLPSQQD</sequence>
<dbReference type="EMBL" id="JAINUF010000003">
    <property type="protein sequence ID" value="KAJ8370983.1"/>
    <property type="molecule type" value="Genomic_DNA"/>
</dbReference>
<evidence type="ECO:0000313" key="1">
    <source>
        <dbReference type="EMBL" id="KAJ8370983.1"/>
    </source>
</evidence>
<evidence type="ECO:0000313" key="2">
    <source>
        <dbReference type="Proteomes" id="UP001152622"/>
    </source>
</evidence>
<comment type="caution">
    <text evidence="1">The sequence shown here is derived from an EMBL/GenBank/DDBJ whole genome shotgun (WGS) entry which is preliminary data.</text>
</comment>
<reference evidence="1" key="1">
    <citation type="journal article" date="2023" name="Science">
        <title>Genome structures resolve the early diversification of teleost fishes.</title>
        <authorList>
            <person name="Parey E."/>
            <person name="Louis A."/>
            <person name="Montfort J."/>
            <person name="Bouchez O."/>
            <person name="Roques C."/>
            <person name="Iampietro C."/>
            <person name="Lluch J."/>
            <person name="Castinel A."/>
            <person name="Donnadieu C."/>
            <person name="Desvignes T."/>
            <person name="Floi Bucao C."/>
            <person name="Jouanno E."/>
            <person name="Wen M."/>
            <person name="Mejri S."/>
            <person name="Dirks R."/>
            <person name="Jansen H."/>
            <person name="Henkel C."/>
            <person name="Chen W.J."/>
            <person name="Zahm M."/>
            <person name="Cabau C."/>
            <person name="Klopp C."/>
            <person name="Thompson A.W."/>
            <person name="Robinson-Rechavi M."/>
            <person name="Braasch I."/>
            <person name="Lecointre G."/>
            <person name="Bobe J."/>
            <person name="Postlethwait J.H."/>
            <person name="Berthelot C."/>
            <person name="Roest Crollius H."/>
            <person name="Guiguen Y."/>
        </authorList>
    </citation>
    <scope>NUCLEOTIDE SEQUENCE</scope>
    <source>
        <strain evidence="1">WJC10195</strain>
    </source>
</reference>
<keyword evidence="2" id="KW-1185">Reference proteome</keyword>
<proteinExistence type="predicted"/>
<gene>
    <name evidence="1" type="ORF">SKAU_G00110110</name>
</gene>
<protein>
    <submittedName>
        <fullName evidence="1">Uncharacterized protein</fullName>
    </submittedName>
</protein>